<name>A0AAV7EG37_ARIFI</name>
<sequence>MQIPFPRLYLRSSFSGACFPFQAALSAGLPLPLRNKFSSSNRINSSPGRSRILLFRRPNGSCYRSNVRVFAGLRVCLLNRRVRFGRYTLGHGEAGKGQRARSPREIYGLYTIARDDNLKSPAACLLPPACYLIISPKSQIPNPKSQIPNSPKGQTPPPYALSVSRGACALRPILSLSLSLSSNKGGDSDVRVTPNARIGVMFGPGRLKRGGAMMMILCVVAIDVENGD</sequence>
<dbReference type="Proteomes" id="UP000825729">
    <property type="component" value="Unassembled WGS sequence"/>
</dbReference>
<proteinExistence type="predicted"/>
<gene>
    <name evidence="1" type="ORF">H6P81_013943</name>
</gene>
<accession>A0AAV7EG37</accession>
<dbReference type="AlphaFoldDB" id="A0AAV7EG37"/>
<reference evidence="1 2" key="1">
    <citation type="submission" date="2021-07" db="EMBL/GenBank/DDBJ databases">
        <title>The Aristolochia fimbriata genome: insights into angiosperm evolution, floral development and chemical biosynthesis.</title>
        <authorList>
            <person name="Jiao Y."/>
        </authorList>
    </citation>
    <scope>NUCLEOTIDE SEQUENCE [LARGE SCALE GENOMIC DNA]</scope>
    <source>
        <strain evidence="1">IBCAS-2021</strain>
        <tissue evidence="1">Leaf</tissue>
    </source>
</reference>
<dbReference type="EMBL" id="JAINDJ010000005">
    <property type="protein sequence ID" value="KAG9447815.1"/>
    <property type="molecule type" value="Genomic_DNA"/>
</dbReference>
<organism evidence="1 2">
    <name type="scientific">Aristolochia fimbriata</name>
    <name type="common">White veined hardy Dutchman's pipe vine</name>
    <dbReference type="NCBI Taxonomy" id="158543"/>
    <lineage>
        <taxon>Eukaryota</taxon>
        <taxon>Viridiplantae</taxon>
        <taxon>Streptophyta</taxon>
        <taxon>Embryophyta</taxon>
        <taxon>Tracheophyta</taxon>
        <taxon>Spermatophyta</taxon>
        <taxon>Magnoliopsida</taxon>
        <taxon>Magnoliidae</taxon>
        <taxon>Piperales</taxon>
        <taxon>Aristolochiaceae</taxon>
        <taxon>Aristolochia</taxon>
    </lineage>
</organism>
<protein>
    <recommendedName>
        <fullName evidence="3">Ribosomal protein L2</fullName>
    </recommendedName>
</protein>
<comment type="caution">
    <text evidence="1">The sequence shown here is derived from an EMBL/GenBank/DDBJ whole genome shotgun (WGS) entry which is preliminary data.</text>
</comment>
<keyword evidence="2" id="KW-1185">Reference proteome</keyword>
<evidence type="ECO:0000313" key="2">
    <source>
        <dbReference type="Proteomes" id="UP000825729"/>
    </source>
</evidence>
<evidence type="ECO:0000313" key="1">
    <source>
        <dbReference type="EMBL" id="KAG9447815.1"/>
    </source>
</evidence>
<evidence type="ECO:0008006" key="3">
    <source>
        <dbReference type="Google" id="ProtNLM"/>
    </source>
</evidence>